<sequence length="308" mass="34596">SSSRAKVQEPDTFDGTEPRKLWTFLVQCELCFQDCPGAFHQDRNKVMFAQLYLKGMALEWFEPDLLNTGDLADHPLWMDSWLEFVAELQTTFGPHDPIAEAEHQLDHLHMKETHLNHYVVDFNRLASRVRGYGDGALHHLFYSRLPDHIKDEISRVSKPNTLYGLRALAQEIDACYWECKDEVARQTKSSGGSSSNNTSNKGNSSKGDKQKSGGNTPASPNTPTPTPKPQNQQPSRQPSGLSNKLRKDGKLTQAKRKRHFDQNLCMFCRNAGHKARECPRSTSHAAKVHVATATESEAKPTVSVEAKK</sequence>
<dbReference type="AlphaFoldDB" id="A0A0C9Z1B7"/>
<feature type="non-terminal residue" evidence="5">
    <location>
        <position position="308"/>
    </location>
</feature>
<dbReference type="InterPro" id="IPR001878">
    <property type="entry name" value="Znf_CCHC"/>
</dbReference>
<dbReference type="GO" id="GO:0006397">
    <property type="term" value="P:mRNA processing"/>
    <property type="evidence" value="ECO:0007669"/>
    <property type="project" value="UniProtKB-KW"/>
</dbReference>
<dbReference type="InterPro" id="IPR032567">
    <property type="entry name" value="RTL1-rel"/>
</dbReference>
<feature type="compositionally biased region" description="Low complexity" evidence="3">
    <location>
        <begin position="188"/>
        <end position="205"/>
    </location>
</feature>
<dbReference type="Proteomes" id="UP000054018">
    <property type="component" value="Unassembled WGS sequence"/>
</dbReference>
<proteinExistence type="predicted"/>
<feature type="domain" description="CCHC-type" evidence="4">
    <location>
        <begin position="265"/>
        <end position="280"/>
    </location>
</feature>
<organism evidence="5 6">
    <name type="scientific">Pisolithus microcarpus 441</name>
    <dbReference type="NCBI Taxonomy" id="765257"/>
    <lineage>
        <taxon>Eukaryota</taxon>
        <taxon>Fungi</taxon>
        <taxon>Dikarya</taxon>
        <taxon>Basidiomycota</taxon>
        <taxon>Agaricomycotina</taxon>
        <taxon>Agaricomycetes</taxon>
        <taxon>Agaricomycetidae</taxon>
        <taxon>Boletales</taxon>
        <taxon>Sclerodermatineae</taxon>
        <taxon>Pisolithaceae</taxon>
        <taxon>Pisolithus</taxon>
    </lineage>
</organism>
<dbReference type="EMBL" id="KN833734">
    <property type="protein sequence ID" value="KIK22866.1"/>
    <property type="molecule type" value="Genomic_DNA"/>
</dbReference>
<dbReference type="SUPFAM" id="SSF57756">
    <property type="entry name" value="Retrovirus zinc finger-like domains"/>
    <property type="match status" value="1"/>
</dbReference>
<name>A0A0C9Z1B7_9AGAM</name>
<keyword evidence="2" id="KW-0862">Zinc</keyword>
<dbReference type="HOGENOM" id="CLU_033743_0_0_1"/>
<evidence type="ECO:0000256" key="2">
    <source>
        <dbReference type="PROSITE-ProRule" id="PRU00047"/>
    </source>
</evidence>
<dbReference type="GO" id="GO:0003676">
    <property type="term" value="F:nucleic acid binding"/>
    <property type="evidence" value="ECO:0007669"/>
    <property type="project" value="InterPro"/>
</dbReference>
<evidence type="ECO:0000259" key="4">
    <source>
        <dbReference type="PROSITE" id="PS50158"/>
    </source>
</evidence>
<gene>
    <name evidence="5" type="ORF">PISMIDRAFT_31476</name>
</gene>
<keyword evidence="1" id="KW-0507">mRNA processing</keyword>
<keyword evidence="6" id="KW-1185">Reference proteome</keyword>
<dbReference type="PANTHER" id="PTHR15503:SF22">
    <property type="entry name" value="TRANSPOSON TY3-I GAG POLYPROTEIN"/>
    <property type="match status" value="1"/>
</dbReference>
<dbReference type="PROSITE" id="PS50158">
    <property type="entry name" value="ZF_CCHC"/>
    <property type="match status" value="1"/>
</dbReference>
<reference evidence="6" key="2">
    <citation type="submission" date="2015-01" db="EMBL/GenBank/DDBJ databases">
        <title>Evolutionary Origins and Diversification of the Mycorrhizal Mutualists.</title>
        <authorList>
            <consortium name="DOE Joint Genome Institute"/>
            <consortium name="Mycorrhizal Genomics Consortium"/>
            <person name="Kohler A."/>
            <person name="Kuo A."/>
            <person name="Nagy L.G."/>
            <person name="Floudas D."/>
            <person name="Copeland A."/>
            <person name="Barry K.W."/>
            <person name="Cichocki N."/>
            <person name="Veneault-Fourrey C."/>
            <person name="LaButti K."/>
            <person name="Lindquist E.A."/>
            <person name="Lipzen A."/>
            <person name="Lundell T."/>
            <person name="Morin E."/>
            <person name="Murat C."/>
            <person name="Riley R."/>
            <person name="Ohm R."/>
            <person name="Sun H."/>
            <person name="Tunlid A."/>
            <person name="Henrissat B."/>
            <person name="Grigoriev I.V."/>
            <person name="Hibbett D.S."/>
            <person name="Martin F."/>
        </authorList>
    </citation>
    <scope>NUCLEOTIDE SEQUENCE [LARGE SCALE GENOMIC DNA]</scope>
    <source>
        <strain evidence="6">441</strain>
    </source>
</reference>
<keyword evidence="2" id="KW-0863">Zinc-finger</keyword>
<feature type="non-terminal residue" evidence="5">
    <location>
        <position position="1"/>
    </location>
</feature>
<dbReference type="InterPro" id="IPR036875">
    <property type="entry name" value="Znf_CCHC_sf"/>
</dbReference>
<dbReference type="STRING" id="765257.A0A0C9Z1B7"/>
<evidence type="ECO:0000256" key="1">
    <source>
        <dbReference type="ARBA" id="ARBA00022664"/>
    </source>
</evidence>
<reference evidence="5 6" key="1">
    <citation type="submission" date="2014-04" db="EMBL/GenBank/DDBJ databases">
        <authorList>
            <consortium name="DOE Joint Genome Institute"/>
            <person name="Kuo A."/>
            <person name="Kohler A."/>
            <person name="Costa M.D."/>
            <person name="Nagy L.G."/>
            <person name="Floudas D."/>
            <person name="Copeland A."/>
            <person name="Barry K.W."/>
            <person name="Cichocki N."/>
            <person name="Veneault-Fourrey C."/>
            <person name="LaButti K."/>
            <person name="Lindquist E.A."/>
            <person name="Lipzen A."/>
            <person name="Lundell T."/>
            <person name="Morin E."/>
            <person name="Murat C."/>
            <person name="Sun H."/>
            <person name="Tunlid A."/>
            <person name="Henrissat B."/>
            <person name="Grigoriev I.V."/>
            <person name="Hibbett D.S."/>
            <person name="Martin F."/>
            <person name="Nordberg H.P."/>
            <person name="Cantor M.N."/>
            <person name="Hua S.X."/>
        </authorList>
    </citation>
    <scope>NUCLEOTIDE SEQUENCE [LARGE SCALE GENOMIC DNA]</scope>
    <source>
        <strain evidence="5 6">441</strain>
    </source>
</reference>
<evidence type="ECO:0000256" key="3">
    <source>
        <dbReference type="SAM" id="MobiDB-lite"/>
    </source>
</evidence>
<dbReference type="Pfam" id="PF03732">
    <property type="entry name" value="Retrotrans_gag"/>
    <property type="match status" value="1"/>
</dbReference>
<protein>
    <recommendedName>
        <fullName evidence="4">CCHC-type domain-containing protein</fullName>
    </recommendedName>
</protein>
<accession>A0A0C9Z1B7</accession>
<keyword evidence="2" id="KW-0479">Metal-binding</keyword>
<dbReference type="PANTHER" id="PTHR15503">
    <property type="entry name" value="LDOC1 RELATED"/>
    <property type="match status" value="1"/>
</dbReference>
<dbReference type="InterPro" id="IPR005162">
    <property type="entry name" value="Retrotrans_gag_dom"/>
</dbReference>
<evidence type="ECO:0000313" key="6">
    <source>
        <dbReference type="Proteomes" id="UP000054018"/>
    </source>
</evidence>
<feature type="region of interest" description="Disordered" evidence="3">
    <location>
        <begin position="186"/>
        <end position="256"/>
    </location>
</feature>
<dbReference type="GO" id="GO:0008270">
    <property type="term" value="F:zinc ion binding"/>
    <property type="evidence" value="ECO:0007669"/>
    <property type="project" value="UniProtKB-KW"/>
</dbReference>
<evidence type="ECO:0000313" key="5">
    <source>
        <dbReference type="EMBL" id="KIK22866.1"/>
    </source>
</evidence>
<dbReference type="OrthoDB" id="2691415at2759"/>